<gene>
    <name evidence="2" type="ORF">PSON_ATCC_30995.1.T0340154</name>
</gene>
<evidence type="ECO:0000256" key="1">
    <source>
        <dbReference type="SAM" id="Coils"/>
    </source>
</evidence>
<protein>
    <submittedName>
        <fullName evidence="2">Uncharacterized protein</fullName>
    </submittedName>
</protein>
<proteinExistence type="predicted"/>
<accession>A0A8S1MBJ6</accession>
<dbReference type="OrthoDB" id="304519at2759"/>
<dbReference type="EMBL" id="CAJJDN010000034">
    <property type="protein sequence ID" value="CAD8076052.1"/>
    <property type="molecule type" value="Genomic_DNA"/>
</dbReference>
<keyword evidence="1" id="KW-0175">Coiled coil</keyword>
<evidence type="ECO:0000313" key="3">
    <source>
        <dbReference type="Proteomes" id="UP000692954"/>
    </source>
</evidence>
<dbReference type="AlphaFoldDB" id="A0A8S1MBJ6"/>
<keyword evidence="3" id="KW-1185">Reference proteome</keyword>
<comment type="caution">
    <text evidence="2">The sequence shown here is derived from an EMBL/GenBank/DDBJ whole genome shotgun (WGS) entry which is preliminary data.</text>
</comment>
<evidence type="ECO:0000313" key="2">
    <source>
        <dbReference type="EMBL" id="CAD8076052.1"/>
    </source>
</evidence>
<feature type="coiled-coil region" evidence="1">
    <location>
        <begin position="458"/>
        <end position="489"/>
    </location>
</feature>
<sequence>MQELIQKTKLQITLNSIQTPDYLKLVQDTELLHQNIIITFNSIQTKEIQDFFFILKPTLQLYNCICGLLCLVAGLDKAISTDYLFLQTREWLPSQSLFCKNYDSITLILTNIQQHSQKKKINITNIKEAIKYKPLDVKIDDPQTVTEKLELILKFAIDYYDSFHKILKLNKNFEFQRRIINKNNPDQLQTYMLAKLSSNFNQDESQELIDEHTQIQQEDKQQTQTTTHQTPLKFLNRFKVFDSYSKNISCNPKISISPSTPRYYTLKKYSSLYKSPTKSIQQESFNLTNECFNLEENGSSNNFLPLNPKISISKNCQIEKDLKNSQNIKKKPKSPRLPISPRQQVKKEIHVASQDSPNLAEIAEKINSNDPNIEIQLKNDIENVIKQVKKLEGVKKHLLWEDDRQCKQHLLKTDLQNSQIQTQQNKQTIDNVQQIQNQNKIQVEKKQVKQLTLKTEPNDFKTKRIQSLYKELERMLEQKNQAYKDAQWIEQQVYTKNLGIQKY</sequence>
<organism evidence="2 3">
    <name type="scientific">Paramecium sonneborni</name>
    <dbReference type="NCBI Taxonomy" id="65129"/>
    <lineage>
        <taxon>Eukaryota</taxon>
        <taxon>Sar</taxon>
        <taxon>Alveolata</taxon>
        <taxon>Ciliophora</taxon>
        <taxon>Intramacronucleata</taxon>
        <taxon>Oligohymenophorea</taxon>
        <taxon>Peniculida</taxon>
        <taxon>Parameciidae</taxon>
        <taxon>Paramecium</taxon>
    </lineage>
</organism>
<name>A0A8S1MBJ6_9CILI</name>
<reference evidence="2" key="1">
    <citation type="submission" date="2021-01" db="EMBL/GenBank/DDBJ databases">
        <authorList>
            <consortium name="Genoscope - CEA"/>
            <person name="William W."/>
        </authorList>
    </citation>
    <scope>NUCLEOTIDE SEQUENCE</scope>
</reference>
<dbReference type="Proteomes" id="UP000692954">
    <property type="component" value="Unassembled WGS sequence"/>
</dbReference>